<dbReference type="RefSeq" id="WP_037047689.1">
    <property type="nucleotide sequence ID" value="NZ_BAAAUZ010000073.1"/>
</dbReference>
<dbReference type="EMBL" id="BSFQ01000015">
    <property type="protein sequence ID" value="GLL12590.1"/>
    <property type="molecule type" value="Genomic_DNA"/>
</dbReference>
<dbReference type="Proteomes" id="UP001143463">
    <property type="component" value="Unassembled WGS sequence"/>
</dbReference>
<protein>
    <recommendedName>
        <fullName evidence="2">Histidine kinase/HSP90-like ATPase domain-containing protein</fullName>
    </recommendedName>
</protein>
<evidence type="ECO:0000313" key="4">
    <source>
        <dbReference type="Proteomes" id="UP001143463"/>
    </source>
</evidence>
<organism evidence="3 4">
    <name type="scientific">Pseudonocardia halophobica</name>
    <dbReference type="NCBI Taxonomy" id="29401"/>
    <lineage>
        <taxon>Bacteria</taxon>
        <taxon>Bacillati</taxon>
        <taxon>Actinomycetota</taxon>
        <taxon>Actinomycetes</taxon>
        <taxon>Pseudonocardiales</taxon>
        <taxon>Pseudonocardiaceae</taxon>
        <taxon>Pseudonocardia</taxon>
    </lineage>
</organism>
<keyword evidence="4" id="KW-1185">Reference proteome</keyword>
<feature type="region of interest" description="Disordered" evidence="1">
    <location>
        <begin position="1"/>
        <end position="22"/>
    </location>
</feature>
<gene>
    <name evidence="3" type="ORF">GCM10017577_37310</name>
</gene>
<evidence type="ECO:0000259" key="2">
    <source>
        <dbReference type="Pfam" id="PF13581"/>
    </source>
</evidence>
<dbReference type="InterPro" id="IPR036890">
    <property type="entry name" value="HATPase_C_sf"/>
</dbReference>
<dbReference type="AlphaFoldDB" id="A0A9W6L5Q1"/>
<comment type="caution">
    <text evidence="3">The sequence shown here is derived from an EMBL/GenBank/DDBJ whole genome shotgun (WGS) entry which is preliminary data.</text>
</comment>
<accession>A0A9W6L5Q1</accession>
<reference evidence="3" key="2">
    <citation type="submission" date="2023-01" db="EMBL/GenBank/DDBJ databases">
        <authorList>
            <person name="Sun Q."/>
            <person name="Evtushenko L."/>
        </authorList>
    </citation>
    <scope>NUCLEOTIDE SEQUENCE</scope>
    <source>
        <strain evidence="3">VKM Ac-1069</strain>
    </source>
</reference>
<dbReference type="InterPro" id="IPR003594">
    <property type="entry name" value="HATPase_dom"/>
</dbReference>
<evidence type="ECO:0000313" key="3">
    <source>
        <dbReference type="EMBL" id="GLL12590.1"/>
    </source>
</evidence>
<sequence length="200" mass="21906">MFERNEEPPGADGSWSFEPPTEMRASSSRWQMTAPALPKILAPMRVSLIHWLCRVRHAVRLSAELVAVTDEAVSNVVLHAYPNVLGLVRADAELIREPAGQRVRVTVADRGSWRLVDPGVHPGAGLALIENLMDDVSLWPSRNSFDPRLRSRFRHVGGEDKLGPSCRASGLPGSTWFSPATTGTVVCMLSPLMPSHTPRA</sequence>
<dbReference type="CDD" id="cd16936">
    <property type="entry name" value="HATPase_RsbW-like"/>
    <property type="match status" value="1"/>
</dbReference>
<feature type="domain" description="Histidine kinase/HSP90-like ATPase" evidence="2">
    <location>
        <begin position="35"/>
        <end position="138"/>
    </location>
</feature>
<evidence type="ECO:0000256" key="1">
    <source>
        <dbReference type="SAM" id="MobiDB-lite"/>
    </source>
</evidence>
<dbReference type="Pfam" id="PF13581">
    <property type="entry name" value="HATPase_c_2"/>
    <property type="match status" value="1"/>
</dbReference>
<proteinExistence type="predicted"/>
<dbReference type="Gene3D" id="3.30.565.10">
    <property type="entry name" value="Histidine kinase-like ATPase, C-terminal domain"/>
    <property type="match status" value="1"/>
</dbReference>
<reference evidence="3" key="1">
    <citation type="journal article" date="2014" name="Int. J. Syst. Evol. Microbiol.">
        <title>Complete genome sequence of Corynebacterium casei LMG S-19264T (=DSM 44701T), isolated from a smear-ripened cheese.</title>
        <authorList>
            <consortium name="US DOE Joint Genome Institute (JGI-PGF)"/>
            <person name="Walter F."/>
            <person name="Albersmeier A."/>
            <person name="Kalinowski J."/>
            <person name="Ruckert C."/>
        </authorList>
    </citation>
    <scope>NUCLEOTIDE SEQUENCE</scope>
    <source>
        <strain evidence="3">VKM Ac-1069</strain>
    </source>
</reference>
<name>A0A9W6L5Q1_9PSEU</name>